<protein>
    <recommendedName>
        <fullName evidence="2">histidine kinase</fullName>
        <ecNumber evidence="2">2.7.13.3</ecNumber>
    </recommendedName>
</protein>
<dbReference type="InterPro" id="IPR050482">
    <property type="entry name" value="Sensor_HK_TwoCompSys"/>
</dbReference>
<evidence type="ECO:0000256" key="3">
    <source>
        <dbReference type="ARBA" id="ARBA00022553"/>
    </source>
</evidence>
<evidence type="ECO:0000256" key="1">
    <source>
        <dbReference type="ARBA" id="ARBA00000085"/>
    </source>
</evidence>
<dbReference type="EMBL" id="CP009313">
    <property type="protein sequence ID" value="AJE42786.1"/>
    <property type="molecule type" value="Genomic_DNA"/>
</dbReference>
<sequence>MARAAVQGTARAGEPAGSPGAGVGGAALIAPTAAAGPRDVVPGVRQPRRSGRMKDVVTVGVRPERRRLKRPTRRDWLTCAVVGALTTATAFLPHSDGKVTDALGWVLVAAMVLLTAWRRLYPLGALLALVPLQLTYHLLGNAPTTPVVASMLIIYSLAVAGPRRRTLVVVPTLLALALTMMLTVNVHKGLELVRTSGWIVACTLLGEAVRVHRSYVGAIVERAERAERTREETAARRVAEERLRIARDLHDLLAHSITLIGVQTSVAAHVLNADPARLDRATLAQALDGIADTCREARGELKRTLEVLRAEEGSGPPPGLGSLADLGRAAESAGAVVSLSVTADGGVPPAVGATAYRIVQQGLTNAVQHGGPAVGVKVSVVLDEASSALLVDVVDDGPVTDGPVTDGPVTDGALTDGAAADRTPGFGLVGMRERARSVGGTVAAGPRTDGPGFAVRAVLPCARAAE</sequence>
<feature type="region of interest" description="Disordered" evidence="9">
    <location>
        <begin position="1"/>
        <end position="20"/>
    </location>
</feature>
<dbReference type="CDD" id="cd16917">
    <property type="entry name" value="HATPase_UhpB-NarQ-NarX-like"/>
    <property type="match status" value="1"/>
</dbReference>
<evidence type="ECO:0000256" key="4">
    <source>
        <dbReference type="ARBA" id="ARBA00022679"/>
    </source>
</evidence>
<dbReference type="PANTHER" id="PTHR24421">
    <property type="entry name" value="NITRATE/NITRITE SENSOR PROTEIN NARX-RELATED"/>
    <property type="match status" value="1"/>
</dbReference>
<dbReference type="Proteomes" id="UP000031526">
    <property type="component" value="Chromosome"/>
</dbReference>
<accession>A0A0B5DQG9</accession>
<dbReference type="GO" id="GO:0016020">
    <property type="term" value="C:membrane"/>
    <property type="evidence" value="ECO:0007669"/>
    <property type="project" value="InterPro"/>
</dbReference>
<evidence type="ECO:0000256" key="10">
    <source>
        <dbReference type="SAM" id="Phobius"/>
    </source>
</evidence>
<evidence type="ECO:0000313" key="13">
    <source>
        <dbReference type="Proteomes" id="UP000031526"/>
    </source>
</evidence>
<keyword evidence="3" id="KW-0597">Phosphoprotein</keyword>
<dbReference type="STRING" id="40318.SNOD_24125"/>
<keyword evidence="10" id="KW-0472">Membrane</keyword>
<gene>
    <name evidence="12" type="ORF">SNOD_24125</name>
</gene>
<feature type="transmembrane region" description="Helical" evidence="10">
    <location>
        <begin position="166"/>
        <end position="186"/>
    </location>
</feature>
<keyword evidence="5" id="KW-0547">Nucleotide-binding</keyword>
<evidence type="ECO:0000259" key="11">
    <source>
        <dbReference type="Pfam" id="PF07730"/>
    </source>
</evidence>
<name>A0A0B5DQG9_9ACTN</name>
<feature type="region of interest" description="Disordered" evidence="9">
    <location>
        <begin position="399"/>
        <end position="418"/>
    </location>
</feature>
<dbReference type="EC" id="2.7.13.3" evidence="2"/>
<reference evidence="13" key="1">
    <citation type="submission" date="2014-09" db="EMBL/GenBank/DDBJ databases">
        <title>Sequence of the Streptomyces nodosus genome.</title>
        <authorList>
            <person name="Sweeney P."/>
            <person name="Stephens N."/>
            <person name="Murphy C."/>
            <person name="Caffrey P."/>
        </authorList>
    </citation>
    <scope>NUCLEOTIDE SEQUENCE [LARGE SCALE GENOMIC DNA]</scope>
    <source>
        <strain evidence="13">ATCC 14899</strain>
    </source>
</reference>
<evidence type="ECO:0000256" key="7">
    <source>
        <dbReference type="ARBA" id="ARBA00022840"/>
    </source>
</evidence>
<dbReference type="HOGENOM" id="CLU_000445_20_1_11"/>
<keyword evidence="10" id="KW-0812">Transmembrane</keyword>
<evidence type="ECO:0000256" key="2">
    <source>
        <dbReference type="ARBA" id="ARBA00012438"/>
    </source>
</evidence>
<keyword evidence="4" id="KW-0808">Transferase</keyword>
<feature type="domain" description="Signal transduction histidine kinase subgroup 3 dimerisation and phosphoacceptor" evidence="11">
    <location>
        <begin position="241"/>
        <end position="311"/>
    </location>
</feature>
<dbReference type="Pfam" id="PF07730">
    <property type="entry name" value="HisKA_3"/>
    <property type="match status" value="1"/>
</dbReference>
<dbReference type="GO" id="GO:0046983">
    <property type="term" value="F:protein dimerization activity"/>
    <property type="evidence" value="ECO:0007669"/>
    <property type="project" value="InterPro"/>
</dbReference>
<evidence type="ECO:0000256" key="8">
    <source>
        <dbReference type="ARBA" id="ARBA00023012"/>
    </source>
</evidence>
<reference evidence="12 13" key="2">
    <citation type="journal article" date="2016" name="Appl. Microbiol. Biotechnol.">
        <title>Exploiting the genome sequence of Streptomyces nodosus for enhanced antibiotic production.</title>
        <authorList>
            <person name="Sweeney P."/>
            <person name="Murphy C.D."/>
            <person name="Caffrey P."/>
        </authorList>
    </citation>
    <scope>NUCLEOTIDE SEQUENCE [LARGE SCALE GENOMIC DNA]</scope>
    <source>
        <strain evidence="12 13">ATCC 14899</strain>
    </source>
</reference>
<keyword evidence="8" id="KW-0902">Two-component regulatory system</keyword>
<feature type="transmembrane region" description="Helical" evidence="10">
    <location>
        <begin position="138"/>
        <end position="160"/>
    </location>
</feature>
<dbReference type="GO" id="GO:0000155">
    <property type="term" value="F:phosphorelay sensor kinase activity"/>
    <property type="evidence" value="ECO:0007669"/>
    <property type="project" value="InterPro"/>
</dbReference>
<dbReference type="InterPro" id="IPR036890">
    <property type="entry name" value="HATPase_C_sf"/>
</dbReference>
<keyword evidence="6 12" id="KW-0418">Kinase</keyword>
<organism evidence="12 13">
    <name type="scientific">Streptomyces nodosus</name>
    <dbReference type="NCBI Taxonomy" id="40318"/>
    <lineage>
        <taxon>Bacteria</taxon>
        <taxon>Bacillati</taxon>
        <taxon>Actinomycetota</taxon>
        <taxon>Actinomycetes</taxon>
        <taxon>Kitasatosporales</taxon>
        <taxon>Streptomycetaceae</taxon>
        <taxon>Streptomyces</taxon>
    </lineage>
</organism>
<keyword evidence="10" id="KW-1133">Transmembrane helix</keyword>
<dbReference type="PANTHER" id="PTHR24421:SF10">
    <property type="entry name" value="NITRATE_NITRITE SENSOR PROTEIN NARQ"/>
    <property type="match status" value="1"/>
</dbReference>
<evidence type="ECO:0000313" key="12">
    <source>
        <dbReference type="EMBL" id="AJE42786.1"/>
    </source>
</evidence>
<dbReference type="Gene3D" id="3.30.565.10">
    <property type="entry name" value="Histidine kinase-like ATPase, C-terminal domain"/>
    <property type="match status" value="1"/>
</dbReference>
<proteinExistence type="predicted"/>
<evidence type="ECO:0000256" key="6">
    <source>
        <dbReference type="ARBA" id="ARBA00022777"/>
    </source>
</evidence>
<keyword evidence="7" id="KW-0067">ATP-binding</keyword>
<feature type="transmembrane region" description="Helical" evidence="10">
    <location>
        <begin position="75"/>
        <end position="93"/>
    </location>
</feature>
<dbReference type="InterPro" id="IPR011712">
    <property type="entry name" value="Sig_transdc_His_kin_sub3_dim/P"/>
</dbReference>
<dbReference type="GO" id="GO:0005524">
    <property type="term" value="F:ATP binding"/>
    <property type="evidence" value="ECO:0007669"/>
    <property type="project" value="UniProtKB-KW"/>
</dbReference>
<dbReference type="SUPFAM" id="SSF55874">
    <property type="entry name" value="ATPase domain of HSP90 chaperone/DNA topoisomerase II/histidine kinase"/>
    <property type="match status" value="1"/>
</dbReference>
<dbReference type="Gene3D" id="1.20.5.1930">
    <property type="match status" value="1"/>
</dbReference>
<evidence type="ECO:0000256" key="5">
    <source>
        <dbReference type="ARBA" id="ARBA00022741"/>
    </source>
</evidence>
<comment type="catalytic activity">
    <reaction evidence="1">
        <text>ATP + protein L-histidine = ADP + protein N-phospho-L-histidine.</text>
        <dbReference type="EC" id="2.7.13.3"/>
    </reaction>
</comment>
<keyword evidence="13" id="KW-1185">Reference proteome</keyword>
<evidence type="ECO:0000256" key="9">
    <source>
        <dbReference type="SAM" id="MobiDB-lite"/>
    </source>
</evidence>
<dbReference type="AlphaFoldDB" id="A0A0B5DQG9"/>